<feature type="region of interest" description="Disordered" evidence="3">
    <location>
        <begin position="1"/>
        <end position="45"/>
    </location>
</feature>
<comment type="subcellular location">
    <subcellularLocation>
        <location evidence="1">Plastid</location>
    </subcellularLocation>
</comment>
<feature type="domain" description="Plastid lipid-associated protein/fibrillin conserved" evidence="4">
    <location>
        <begin position="65"/>
        <end position="222"/>
    </location>
</feature>
<reference evidence="5" key="1">
    <citation type="submission" date="2021-01" db="EMBL/GenBank/DDBJ databases">
        <authorList>
            <person name="Corre E."/>
            <person name="Pelletier E."/>
            <person name="Niang G."/>
            <person name="Scheremetjew M."/>
            <person name="Finn R."/>
            <person name="Kale V."/>
            <person name="Holt S."/>
            <person name="Cochrane G."/>
            <person name="Meng A."/>
            <person name="Brown T."/>
            <person name="Cohen L."/>
        </authorList>
    </citation>
    <scope>NUCLEOTIDE SEQUENCE</scope>
    <source>
        <strain evidence="5">CCMP722</strain>
    </source>
</reference>
<evidence type="ECO:0000256" key="3">
    <source>
        <dbReference type="SAM" id="MobiDB-lite"/>
    </source>
</evidence>
<dbReference type="EMBL" id="HBFA01014702">
    <property type="protein sequence ID" value="CAD8663833.1"/>
    <property type="molecule type" value="Transcribed_RNA"/>
</dbReference>
<evidence type="ECO:0000256" key="1">
    <source>
        <dbReference type="ARBA" id="ARBA00004474"/>
    </source>
</evidence>
<accession>A0A7S0NAH0</accession>
<dbReference type="Pfam" id="PF04755">
    <property type="entry name" value="PAP_fibrillin"/>
    <property type="match status" value="1"/>
</dbReference>
<evidence type="ECO:0000256" key="2">
    <source>
        <dbReference type="ARBA" id="ARBA00022640"/>
    </source>
</evidence>
<organism evidence="5">
    <name type="scientific">Pyramimonas obovata</name>
    <dbReference type="NCBI Taxonomy" id="1411642"/>
    <lineage>
        <taxon>Eukaryota</taxon>
        <taxon>Viridiplantae</taxon>
        <taxon>Chlorophyta</taxon>
        <taxon>Pyramimonadophyceae</taxon>
        <taxon>Pyramimonadales</taxon>
        <taxon>Pyramimonadaceae</taxon>
        <taxon>Pyramimonas</taxon>
        <taxon>Pyramimonas incertae sedis</taxon>
    </lineage>
</organism>
<dbReference type="InterPro" id="IPR039633">
    <property type="entry name" value="PAP"/>
</dbReference>
<evidence type="ECO:0000259" key="4">
    <source>
        <dbReference type="Pfam" id="PF04755"/>
    </source>
</evidence>
<keyword evidence="2" id="KW-0934">Plastid</keyword>
<protein>
    <recommendedName>
        <fullName evidence="4">Plastid lipid-associated protein/fibrillin conserved domain-containing protein</fullName>
    </recommendedName>
</protein>
<evidence type="ECO:0000313" key="5">
    <source>
        <dbReference type="EMBL" id="CAD8663833.1"/>
    </source>
</evidence>
<dbReference type="InterPro" id="IPR006843">
    <property type="entry name" value="PAP/fibrillin_dom"/>
</dbReference>
<proteinExistence type="predicted"/>
<dbReference type="PANTHER" id="PTHR31906">
    <property type="entry name" value="PLASTID-LIPID-ASSOCIATED PROTEIN 4, CHLOROPLASTIC-RELATED"/>
    <property type="match status" value="1"/>
</dbReference>
<dbReference type="GO" id="GO:0009536">
    <property type="term" value="C:plastid"/>
    <property type="evidence" value="ECO:0007669"/>
    <property type="project" value="UniProtKB-SubCell"/>
</dbReference>
<sequence length="248" mass="27524">MSARTVQLGARLESRPSSGRLARKPKGPLKSAAGGLNGRSLRRGRTTRVVITNSATTNIESQKVALYEELEKVAPNGLIATPDDKSRIAEIVSAIEQSNPTEAPAQSPLMPGFWRMLYTDMEPAPSSGKLGPFVGDVFQDLRPENSLILNLLKVGFPPIRGGLSAALDIISDDTWRITFADINQYLGPFKVQTKLFDQEKPEVRLWRITYLDDDLRIMRAKKEDDPDEGAFIFVLRRSEAERFALGQL</sequence>
<dbReference type="AlphaFoldDB" id="A0A7S0NAH0"/>
<name>A0A7S0NAH0_9CHLO</name>
<gene>
    <name evidence="5" type="ORF">POBO1169_LOCUS7625</name>
</gene>